<reference evidence="2" key="1">
    <citation type="submission" date="2023-01" db="EMBL/GenBank/DDBJ databases">
        <title>Whole genome sequence of Paucibacter sp. S2-9 isolated from pond sediment.</title>
        <authorList>
            <person name="Jung J.Y."/>
        </authorList>
    </citation>
    <scope>NUCLEOTIDE SEQUENCE</scope>
    <source>
        <strain evidence="2">S2-9</strain>
    </source>
</reference>
<evidence type="ECO:0000259" key="1">
    <source>
        <dbReference type="Pfam" id="PF08909"/>
    </source>
</evidence>
<proteinExistence type="predicted"/>
<dbReference type="InterPro" id="IPR015005">
    <property type="entry name" value="DUF1854"/>
</dbReference>
<feature type="domain" description="DUF1854" evidence="1">
    <location>
        <begin position="30"/>
        <end position="159"/>
    </location>
</feature>
<protein>
    <submittedName>
        <fullName evidence="2">DUF1854 domain-containing protein</fullName>
    </submittedName>
</protein>
<dbReference type="AlphaFoldDB" id="A0AA95NMP1"/>
<gene>
    <name evidence="2" type="ORF">PFX98_12315</name>
</gene>
<accession>A0AA95NMP1</accession>
<evidence type="ECO:0000313" key="3">
    <source>
        <dbReference type="Proteomes" id="UP001177769"/>
    </source>
</evidence>
<dbReference type="EMBL" id="CP116346">
    <property type="protein sequence ID" value="WIT14371.1"/>
    <property type="molecule type" value="Genomic_DNA"/>
</dbReference>
<keyword evidence="3" id="KW-1185">Reference proteome</keyword>
<dbReference type="Proteomes" id="UP001177769">
    <property type="component" value="Chromosome"/>
</dbReference>
<dbReference type="Pfam" id="PF08909">
    <property type="entry name" value="DUF1854"/>
    <property type="match status" value="1"/>
</dbReference>
<sequence length="160" mass="17902">MSMTTTPPYQQLARNAYGRLVLIDAEGVEHVGVNPVRAHPISAPDEGVSLVGPDGHELAWIDRLSALPKAERELLESEFAAREFTPTVTRLKKVSTFSTPSLWTVETDRGEASFILKTEEDIRRLGEGRLLITTSHGLQFMVQDRFALDRGSKKLLERFL</sequence>
<organism evidence="2 3">
    <name type="scientific">Paucibacter sediminis</name>
    <dbReference type="NCBI Taxonomy" id="3019553"/>
    <lineage>
        <taxon>Bacteria</taxon>
        <taxon>Pseudomonadati</taxon>
        <taxon>Pseudomonadota</taxon>
        <taxon>Betaproteobacteria</taxon>
        <taxon>Burkholderiales</taxon>
        <taxon>Sphaerotilaceae</taxon>
        <taxon>Roseateles</taxon>
    </lineage>
</organism>
<evidence type="ECO:0000313" key="2">
    <source>
        <dbReference type="EMBL" id="WIT14371.1"/>
    </source>
</evidence>
<name>A0AA95NMP1_9BURK</name>
<dbReference type="KEGG" id="pais:PFX98_12315"/>